<dbReference type="Pfam" id="PF00480">
    <property type="entry name" value="ROK"/>
    <property type="match status" value="1"/>
</dbReference>
<dbReference type="Gene3D" id="1.10.10.10">
    <property type="entry name" value="Winged helix-like DNA-binding domain superfamily/Winged helix DNA-binding domain"/>
    <property type="match status" value="1"/>
</dbReference>
<dbReference type="InterPro" id="IPR036390">
    <property type="entry name" value="WH_DNA-bd_sf"/>
</dbReference>
<dbReference type="RefSeq" id="WP_100673910.1">
    <property type="nucleotide sequence ID" value="NZ_NJGD01000015.1"/>
</dbReference>
<dbReference type="PANTHER" id="PTHR18964:SF149">
    <property type="entry name" value="BIFUNCTIONAL UDP-N-ACETYLGLUCOSAMINE 2-EPIMERASE_N-ACETYLMANNOSAMINE KINASE"/>
    <property type="match status" value="1"/>
</dbReference>
<keyword evidence="2" id="KW-0808">Transferase</keyword>
<dbReference type="AlphaFoldDB" id="A0A2J0YWI6"/>
<dbReference type="PANTHER" id="PTHR18964">
    <property type="entry name" value="ROK (REPRESSOR, ORF, KINASE) FAMILY"/>
    <property type="match status" value="1"/>
</dbReference>
<dbReference type="InterPro" id="IPR043129">
    <property type="entry name" value="ATPase_NBD"/>
</dbReference>
<comment type="similarity">
    <text evidence="1">Belongs to the ROK (NagC/XylR) family.</text>
</comment>
<evidence type="ECO:0000313" key="3">
    <source>
        <dbReference type="Proteomes" id="UP000231987"/>
    </source>
</evidence>
<sequence>MGVHHGQVLRILRDEGPQSRAILARRTGLSATTLTHVTAQLLADGSVAEVEPAASSGVGRPGLAIRLLPNAHHVAGVHIGAGLVQLTVTDLLGSPKAAASFEFALPDTSPEAVTARIADEIEKLKLLARTDHLLGVGVGVPGPVDAGQRTILASINTGWRNLPLVGMLERRTGLTVVLEHNVTAMAVAEARFGLGRGVPALLYVYLRSGLGAGLVVDGVPFRPGGHGAVELGHIQISQNGPRCSCGNHGCLESYVNERVLMRALGLEGSAPADLLMQVENTDVWGPTLARLTDSLAIAISLLTPDLIVFGGHLADAPESLFAHLRKHLPPRVMPHMRDILRFERTGFGSQLGAIGGAAVALDHFFYSGARY</sequence>
<evidence type="ECO:0000313" key="2">
    <source>
        <dbReference type="EMBL" id="PJR12532.1"/>
    </source>
</evidence>
<comment type="caution">
    <text evidence="2">The sequence shown here is derived from an EMBL/GenBank/DDBJ whole genome shotgun (WGS) entry which is preliminary data.</text>
</comment>
<protein>
    <submittedName>
        <fullName evidence="2">Sugar kinase</fullName>
    </submittedName>
</protein>
<proteinExistence type="inferred from homology"/>
<organism evidence="2 3">
    <name type="scientific">Rhizobium meliloti</name>
    <name type="common">Ensifer meliloti</name>
    <name type="synonym">Sinorhizobium meliloti</name>
    <dbReference type="NCBI Taxonomy" id="382"/>
    <lineage>
        <taxon>Bacteria</taxon>
        <taxon>Pseudomonadati</taxon>
        <taxon>Pseudomonadota</taxon>
        <taxon>Alphaproteobacteria</taxon>
        <taxon>Hyphomicrobiales</taxon>
        <taxon>Rhizobiaceae</taxon>
        <taxon>Sinorhizobium/Ensifer group</taxon>
        <taxon>Sinorhizobium</taxon>
    </lineage>
</organism>
<evidence type="ECO:0000256" key="1">
    <source>
        <dbReference type="ARBA" id="ARBA00006479"/>
    </source>
</evidence>
<dbReference type="Proteomes" id="UP000231987">
    <property type="component" value="Unassembled WGS sequence"/>
</dbReference>
<dbReference type="GO" id="GO:0016301">
    <property type="term" value="F:kinase activity"/>
    <property type="evidence" value="ECO:0007669"/>
    <property type="project" value="UniProtKB-KW"/>
</dbReference>
<keyword evidence="2" id="KW-0418">Kinase</keyword>
<reference evidence="2 3" key="1">
    <citation type="submission" date="2017-06" db="EMBL/GenBank/DDBJ databases">
        <title>Ensifer strains isolated from leguminous trees and herbs display diverse denitrification phenotypes with some acting as strong N2O sinks.</title>
        <authorList>
            <person name="Woliy K."/>
            <person name="Mania D."/>
            <person name="Bakken L.R."/>
            <person name="Frostegard A."/>
        </authorList>
    </citation>
    <scope>NUCLEOTIDE SEQUENCE [LARGE SCALE GENOMIC DNA]</scope>
    <source>
        <strain evidence="2 3">AC50a</strain>
    </source>
</reference>
<dbReference type="Gene3D" id="3.30.420.40">
    <property type="match status" value="2"/>
</dbReference>
<dbReference type="SUPFAM" id="SSF53067">
    <property type="entry name" value="Actin-like ATPase domain"/>
    <property type="match status" value="1"/>
</dbReference>
<dbReference type="SUPFAM" id="SSF46785">
    <property type="entry name" value="Winged helix' DNA-binding domain"/>
    <property type="match status" value="1"/>
</dbReference>
<accession>A0A2J0YWI6</accession>
<gene>
    <name evidence="2" type="ORF">CEJ86_25145</name>
</gene>
<dbReference type="InterPro" id="IPR036388">
    <property type="entry name" value="WH-like_DNA-bd_sf"/>
</dbReference>
<name>A0A2J0YWI6_RHIML</name>
<dbReference type="InterPro" id="IPR000600">
    <property type="entry name" value="ROK"/>
</dbReference>
<dbReference type="EMBL" id="NJGD01000015">
    <property type="protein sequence ID" value="PJR12532.1"/>
    <property type="molecule type" value="Genomic_DNA"/>
</dbReference>